<organism evidence="2 3">
    <name type="scientific">Zhengella mangrovi</name>
    <dbReference type="NCBI Taxonomy" id="1982044"/>
    <lineage>
        <taxon>Bacteria</taxon>
        <taxon>Pseudomonadati</taxon>
        <taxon>Pseudomonadota</taxon>
        <taxon>Alphaproteobacteria</taxon>
        <taxon>Hyphomicrobiales</taxon>
        <taxon>Notoacmeibacteraceae</taxon>
        <taxon>Zhengella</taxon>
    </lineage>
</organism>
<protein>
    <recommendedName>
        <fullName evidence="4">DUF4402 domain-containing protein</fullName>
    </recommendedName>
</protein>
<comment type="caution">
    <text evidence="2">The sequence shown here is derived from an EMBL/GenBank/DDBJ whole genome shotgun (WGS) entry which is preliminary data.</text>
</comment>
<dbReference type="AlphaFoldDB" id="A0A2G1QM95"/>
<evidence type="ECO:0000313" key="2">
    <source>
        <dbReference type="EMBL" id="PHP66655.1"/>
    </source>
</evidence>
<dbReference type="RefSeq" id="WP_099306841.1">
    <property type="nucleotide sequence ID" value="NZ_PDVP01000007.1"/>
</dbReference>
<evidence type="ECO:0000313" key="3">
    <source>
        <dbReference type="Proteomes" id="UP000221168"/>
    </source>
</evidence>
<keyword evidence="1" id="KW-0732">Signal</keyword>
<evidence type="ECO:0008006" key="4">
    <source>
        <dbReference type="Google" id="ProtNLM"/>
    </source>
</evidence>
<proteinExistence type="predicted"/>
<dbReference type="EMBL" id="PDVP01000007">
    <property type="protein sequence ID" value="PHP66655.1"/>
    <property type="molecule type" value="Genomic_DNA"/>
</dbReference>
<sequence length="185" mass="18733">MDWLASMRCRGPGVRAGLTGMLAAATMAGAAMAGDLARDDIVQAGPVPLSDSDFPFGLPDRHQSCTIMVGAPGAMAASIGRDQLSSTLIGGRPGTATVTATNSSYTMTYEAPAVFSSMPAGNNGAIAFSGQSSGNGATDFMNVPAGDAVRIKRGTTSVTLDLSATINGSTFVSGDYRAEAVLRCE</sequence>
<keyword evidence="3" id="KW-1185">Reference proteome</keyword>
<reference evidence="2 3" key="1">
    <citation type="submission" date="2017-10" db="EMBL/GenBank/DDBJ databases">
        <title>Sedimentibacterium mangrovi gen. nov., sp. nov., a novel member of family Phyllobacteriacea isolated from mangrove sediment.</title>
        <authorList>
            <person name="Liao H."/>
            <person name="Tian Y."/>
        </authorList>
    </citation>
    <scope>NUCLEOTIDE SEQUENCE [LARGE SCALE GENOMIC DNA]</scope>
    <source>
        <strain evidence="2 3">X9-2-2</strain>
    </source>
</reference>
<name>A0A2G1QM95_9HYPH</name>
<evidence type="ECO:0000256" key="1">
    <source>
        <dbReference type="SAM" id="SignalP"/>
    </source>
</evidence>
<feature type="chain" id="PRO_5013780367" description="DUF4402 domain-containing protein" evidence="1">
    <location>
        <begin position="34"/>
        <end position="185"/>
    </location>
</feature>
<accession>A0A2G1QM95</accession>
<dbReference type="Proteomes" id="UP000221168">
    <property type="component" value="Unassembled WGS sequence"/>
</dbReference>
<gene>
    <name evidence="2" type="ORF">CSC94_13315</name>
</gene>
<feature type="signal peptide" evidence="1">
    <location>
        <begin position="1"/>
        <end position="33"/>
    </location>
</feature>